<protein>
    <submittedName>
        <fullName evidence="2">Uncharacterized protein</fullName>
    </submittedName>
</protein>
<feature type="compositionally biased region" description="Basic and acidic residues" evidence="1">
    <location>
        <begin position="36"/>
        <end position="49"/>
    </location>
</feature>
<reference evidence="2" key="1">
    <citation type="submission" date="2020-03" db="EMBL/GenBank/DDBJ databases">
        <authorList>
            <person name="Weist P."/>
        </authorList>
    </citation>
    <scope>NUCLEOTIDE SEQUENCE</scope>
</reference>
<accession>A0A9N7UL61</accession>
<keyword evidence="3" id="KW-1185">Reference proteome</keyword>
<evidence type="ECO:0000256" key="1">
    <source>
        <dbReference type="SAM" id="MobiDB-lite"/>
    </source>
</evidence>
<comment type="caution">
    <text evidence="2">The sequence shown here is derived from an EMBL/GenBank/DDBJ whole genome shotgun (WGS) entry which is preliminary data.</text>
</comment>
<evidence type="ECO:0000313" key="3">
    <source>
        <dbReference type="Proteomes" id="UP001153269"/>
    </source>
</evidence>
<sequence length="113" mass="13015">MHTSSVDTEEEREGRKEEEEGEDERKERMRGRSARRHDLGRRERKEHVPADGIQMEVSVTFVWYLRYSARRVKSTPGSPSPELLQVPSTLLPHLHTVEPASMITSAYPDTSRA</sequence>
<feature type="region of interest" description="Disordered" evidence="1">
    <location>
        <begin position="1"/>
        <end position="49"/>
    </location>
</feature>
<name>A0A9N7UL61_PLEPL</name>
<gene>
    <name evidence="2" type="ORF">PLEPLA_LOCUS20387</name>
</gene>
<dbReference type="AlphaFoldDB" id="A0A9N7UL61"/>
<organism evidence="2 3">
    <name type="scientific">Pleuronectes platessa</name>
    <name type="common">European plaice</name>
    <dbReference type="NCBI Taxonomy" id="8262"/>
    <lineage>
        <taxon>Eukaryota</taxon>
        <taxon>Metazoa</taxon>
        <taxon>Chordata</taxon>
        <taxon>Craniata</taxon>
        <taxon>Vertebrata</taxon>
        <taxon>Euteleostomi</taxon>
        <taxon>Actinopterygii</taxon>
        <taxon>Neopterygii</taxon>
        <taxon>Teleostei</taxon>
        <taxon>Neoteleostei</taxon>
        <taxon>Acanthomorphata</taxon>
        <taxon>Carangaria</taxon>
        <taxon>Pleuronectiformes</taxon>
        <taxon>Pleuronectoidei</taxon>
        <taxon>Pleuronectidae</taxon>
        <taxon>Pleuronectes</taxon>
    </lineage>
</organism>
<dbReference type="EMBL" id="CADEAL010001425">
    <property type="protein sequence ID" value="CAB1432327.1"/>
    <property type="molecule type" value="Genomic_DNA"/>
</dbReference>
<dbReference type="Proteomes" id="UP001153269">
    <property type="component" value="Unassembled WGS sequence"/>
</dbReference>
<proteinExistence type="predicted"/>
<feature type="compositionally biased region" description="Basic and acidic residues" evidence="1">
    <location>
        <begin position="12"/>
        <end position="27"/>
    </location>
</feature>
<evidence type="ECO:0000313" key="2">
    <source>
        <dbReference type="EMBL" id="CAB1432327.1"/>
    </source>
</evidence>